<reference evidence="3" key="2">
    <citation type="submission" date="2022-06" db="UniProtKB">
        <authorList>
            <consortium name="EnsemblMetazoa"/>
        </authorList>
    </citation>
    <scope>IDENTIFICATION</scope>
    <source>
        <strain evidence="3">PS312</strain>
    </source>
</reference>
<accession>A0A2A6B3Q0</accession>
<feature type="transmembrane region" description="Helical" evidence="2">
    <location>
        <begin position="230"/>
        <end position="250"/>
    </location>
</feature>
<keyword evidence="2" id="KW-0812">Transmembrane</keyword>
<evidence type="ECO:0000313" key="3">
    <source>
        <dbReference type="EnsemblMetazoa" id="PPA10078.1"/>
    </source>
</evidence>
<sequence>MSGRRPAARHSYVRIHQPRGWIKGPDLRRHYSSLFLVQLTIALIGVVVTLASAMAFGTRLQRRRKYTFEGGRNWASGDEGVIARMVQIAPPLCSGSVFAVFFLLAYKMMMPKYKRQIFLSSHLFCIVSMISLSVYAVIILMDVLKFPHGSIGILDGILDKEVTVLNNRSGYFHEIVPLRPWLVSTPERRKNLAYSCCGAYSTLINTIMYREESAVNIFIFIFNNNSNNKTTTITITIITITIIKILFQFLRYVHNDSQCKSDPELSKFESPDCIHSESCFYKDAAVYGNRVVLFLIFTMASTISAAVTVWRVIKRDKEEPETDPARDESVRRSEVVASPAVPPPMVISKPTTPTEPSPLNFPQFQ</sequence>
<keyword evidence="2" id="KW-0472">Membrane</keyword>
<feature type="transmembrane region" description="Helical" evidence="2">
    <location>
        <begin position="33"/>
        <end position="56"/>
    </location>
</feature>
<evidence type="ECO:0000313" key="4">
    <source>
        <dbReference type="Proteomes" id="UP000005239"/>
    </source>
</evidence>
<dbReference type="Proteomes" id="UP000005239">
    <property type="component" value="Unassembled WGS sequence"/>
</dbReference>
<gene>
    <name evidence="3" type="primary">WBGene00099632</name>
</gene>
<dbReference type="EnsemblMetazoa" id="PPA10078.1">
    <property type="protein sequence ID" value="PPA10078.1"/>
    <property type="gene ID" value="WBGene00099632"/>
</dbReference>
<feature type="transmembrane region" description="Helical" evidence="2">
    <location>
        <begin position="291"/>
        <end position="313"/>
    </location>
</feature>
<feature type="transmembrane region" description="Helical" evidence="2">
    <location>
        <begin position="88"/>
        <end position="106"/>
    </location>
</feature>
<protein>
    <submittedName>
        <fullName evidence="3">Uncharacterized protein</fullName>
    </submittedName>
</protein>
<keyword evidence="2" id="KW-1133">Transmembrane helix</keyword>
<proteinExistence type="predicted"/>
<organism evidence="3 4">
    <name type="scientific">Pristionchus pacificus</name>
    <name type="common">Parasitic nematode worm</name>
    <dbReference type="NCBI Taxonomy" id="54126"/>
    <lineage>
        <taxon>Eukaryota</taxon>
        <taxon>Metazoa</taxon>
        <taxon>Ecdysozoa</taxon>
        <taxon>Nematoda</taxon>
        <taxon>Chromadorea</taxon>
        <taxon>Rhabditida</taxon>
        <taxon>Rhabditina</taxon>
        <taxon>Diplogasteromorpha</taxon>
        <taxon>Diplogasteroidea</taxon>
        <taxon>Neodiplogasteridae</taxon>
        <taxon>Pristionchus</taxon>
    </lineage>
</organism>
<evidence type="ECO:0000256" key="2">
    <source>
        <dbReference type="SAM" id="Phobius"/>
    </source>
</evidence>
<name>A0A2A6B3Q0_PRIPA</name>
<feature type="region of interest" description="Disordered" evidence="1">
    <location>
        <begin position="317"/>
        <end position="365"/>
    </location>
</feature>
<feature type="transmembrane region" description="Helical" evidence="2">
    <location>
        <begin position="118"/>
        <end position="141"/>
    </location>
</feature>
<feature type="compositionally biased region" description="Basic and acidic residues" evidence="1">
    <location>
        <begin position="317"/>
        <end position="334"/>
    </location>
</feature>
<accession>A0A8R1YDQ7</accession>
<reference evidence="4" key="1">
    <citation type="journal article" date="2008" name="Nat. Genet.">
        <title>The Pristionchus pacificus genome provides a unique perspective on nematode lifestyle and parasitism.</title>
        <authorList>
            <person name="Dieterich C."/>
            <person name="Clifton S.W."/>
            <person name="Schuster L.N."/>
            <person name="Chinwalla A."/>
            <person name="Delehaunty K."/>
            <person name="Dinkelacker I."/>
            <person name="Fulton L."/>
            <person name="Fulton R."/>
            <person name="Godfrey J."/>
            <person name="Minx P."/>
            <person name="Mitreva M."/>
            <person name="Roeseler W."/>
            <person name="Tian H."/>
            <person name="Witte H."/>
            <person name="Yang S.P."/>
            <person name="Wilson R.K."/>
            <person name="Sommer R.J."/>
        </authorList>
    </citation>
    <scope>NUCLEOTIDE SEQUENCE [LARGE SCALE GENOMIC DNA]</scope>
    <source>
        <strain evidence="4">PS312</strain>
    </source>
</reference>
<keyword evidence="4" id="KW-1185">Reference proteome</keyword>
<dbReference type="AlphaFoldDB" id="A0A2A6B3Q0"/>
<evidence type="ECO:0000256" key="1">
    <source>
        <dbReference type="SAM" id="MobiDB-lite"/>
    </source>
</evidence>